<evidence type="ECO:0000313" key="10">
    <source>
        <dbReference type="EMBL" id="KAJ8436338.1"/>
    </source>
</evidence>
<protein>
    <recommendedName>
        <fullName evidence="6">Protein transport protein sec16</fullName>
    </recommendedName>
</protein>
<evidence type="ECO:0000259" key="9">
    <source>
        <dbReference type="Pfam" id="PF12932"/>
    </source>
</evidence>
<evidence type="ECO:0000256" key="1">
    <source>
        <dbReference type="ARBA" id="ARBA00004240"/>
    </source>
</evidence>
<dbReference type="InterPro" id="IPR024298">
    <property type="entry name" value="Sec16_Sec23-bd"/>
</dbReference>
<dbReference type="GO" id="GO:0007030">
    <property type="term" value="P:Golgi organization"/>
    <property type="evidence" value="ECO:0007669"/>
    <property type="project" value="TreeGrafter"/>
</dbReference>
<dbReference type="PANTHER" id="PTHR13402:SF6">
    <property type="entry name" value="SECRETORY 16, ISOFORM I"/>
    <property type="match status" value="1"/>
</dbReference>
<feature type="compositionally biased region" description="Basic and acidic residues" evidence="7">
    <location>
        <begin position="73"/>
        <end position="104"/>
    </location>
</feature>
<comment type="similarity">
    <text evidence="2 6">Belongs to the SEC16 family.</text>
</comment>
<evidence type="ECO:0000256" key="6">
    <source>
        <dbReference type="RuleBase" id="RU364101"/>
    </source>
</evidence>
<sequence length="1481" mass="159328">MASNPPFELEDQTDEDFFDKLVDDDDDDVVTGRGLGTTGLPKIDDVSDGNESDEAKVFANLSISDRGNGNDGLEVKGVKEGDGDVGEQRIQAKEEASVDGDAIRSIESVDTSSSDHGRVSEDSFMTSETSSALRRESSSSMSGDVNLGEQRVEAKEQLVIYGDVAHSLMSPGSFSFDNGHMFEDGVMASEANAGLRRDSSGSMGSGVKVVQWGSFSESGEHGKDGFGSYLDFFTNLGEEAVENLQGDVTSGIGNEASKTIAQEASKIIAQEYSYSNAEYQGESGAIADQSATAEDVNSAQYWENLYPGWKYDPSTGQWYQLDGSDGVAHGQENFDAAADVQGNLTVSGVSYQAISDVQSSQVSYAQQTAQSSVETVSQFSASENVSGWNNISQQNGEYQYPAHMLFDPQYPGWYYDTIAQEWRSLDAYHLSAQSTDQAHNQPVQNGFLSGTDYHHGDSLSNSNALSSVGLNQAWATSLGDYGQQGTNFHQSEGMEGRSAGDSSAGWSWRGSYDPNLYSNSHFNQPKSFDSRETITSYGKTTRSDDILNWTGGSQGFVPAAGAFQQFDHKMQGQQNGLTDYYSGQIASSNAQPLFPSAHQVAYSQSEGRSSAGRPPHALVTFGFGGKLVVMKDSAGAFSSFGSKDPDGRSISVCNVVDIVGANNSPLGSGTGTGSYLQSLCHQSFPGPLVGGNVGTKELNRWIDERIANCESPDMDYGKSKALRLLLSLLKVACQHYGKLRSFGADTGLMESDLPESAVAKLFASAKSHGGQFYQYRTTTKCFMALPSEAQIQATATEVQHLLISGRKKEALQRAQEGQFWEFALILARELGDQFYVDTVKQMAVSQLAVGSPLRTLCLLIAKKPEEVFSNNIIAGGNMHGAMHMPQPAEYMLQNVGYSMLDNWEENLAVITANRTENDHLVIIHMGDCLWKEKNDVTAAHICYLVAEADFELYSDSARLCLIGADHLSFPRTYASPEAIQRTEFFEYTKVLGNSQFALLPLQPYKLVYAHMLAEVGRVSDSFKYCQAIYKSLKTGRSPEADTLKQLLASLEERIKTHQQSGYAANLAPAKIVGKLLNFFDSTAHRVVGGLPPPVPSTQGSMQGSEHMQTACSKVSDNRSTMAMSSLTPSASMEPISQWAVDGSKMTLQNRSISEPNIGRIPKSDQADLASEATSSSGEGKQSGTTGTSRFGRLNFGAQILQKTVGLVLKPRQGRQAKLGETNKFYYDEKLKRWVEEGAEPPAEESALPPPPPTASFQNGKSDYNLNNALNDQLHASVSSPEPSSSTPLGSSSVIPAIPPSSNQFSARGRMGVRSRYVDTFNKGGNSTSTNMFHPPIAPSAKPASVGGAKFFIPTAAPSDGPASGTEPGSRDESVGNRENPSMPMNDPLQNLAPSPTGTMHRFPSSDHISNKGTLGSGNNSSLASHSRRTSSWSDIHSNAYTPPTTTGMKASPLSFMPSSHSGASLPMNGGNFGDDLQEVEL</sequence>
<evidence type="ECO:0000256" key="3">
    <source>
        <dbReference type="ARBA" id="ARBA00022448"/>
    </source>
</evidence>
<dbReference type="GO" id="GO:0015031">
    <property type="term" value="P:protein transport"/>
    <property type="evidence" value="ECO:0007669"/>
    <property type="project" value="UniProtKB-KW"/>
</dbReference>
<dbReference type="GO" id="GO:0000139">
    <property type="term" value="C:Golgi membrane"/>
    <property type="evidence" value="ECO:0007669"/>
    <property type="project" value="UniProtKB-SubCell"/>
</dbReference>
<dbReference type="GO" id="GO:0012507">
    <property type="term" value="C:ER to Golgi transport vesicle membrane"/>
    <property type="evidence" value="ECO:0007669"/>
    <property type="project" value="TreeGrafter"/>
</dbReference>
<evidence type="ECO:0000259" key="8">
    <source>
        <dbReference type="Pfam" id="PF12931"/>
    </source>
</evidence>
<keyword evidence="6" id="KW-0333">Golgi apparatus</keyword>
<evidence type="ECO:0000256" key="2">
    <source>
        <dbReference type="ARBA" id="ARBA00005927"/>
    </source>
</evidence>
<feature type="compositionally biased region" description="Low complexity" evidence="7">
    <location>
        <begin position="126"/>
        <end position="142"/>
    </location>
</feature>
<feature type="domain" description="Sec16 central conserved" evidence="9">
    <location>
        <begin position="616"/>
        <end position="737"/>
    </location>
</feature>
<evidence type="ECO:0000256" key="5">
    <source>
        <dbReference type="ARBA" id="ARBA00022892"/>
    </source>
</evidence>
<dbReference type="PANTHER" id="PTHR13402">
    <property type="entry name" value="RGPR-RELATED"/>
    <property type="match status" value="1"/>
</dbReference>
<reference evidence="10" key="1">
    <citation type="submission" date="2022-04" db="EMBL/GenBank/DDBJ databases">
        <title>Carnegiea gigantea Genome sequencing and assembly v2.</title>
        <authorList>
            <person name="Copetti D."/>
            <person name="Sanderson M.J."/>
            <person name="Burquez A."/>
            <person name="Wojciechowski M.F."/>
        </authorList>
    </citation>
    <scope>NUCLEOTIDE SEQUENCE</scope>
    <source>
        <strain evidence="10">SGP5-SGP5p</strain>
        <tissue evidence="10">Aerial part</tissue>
    </source>
</reference>
<evidence type="ECO:0000256" key="7">
    <source>
        <dbReference type="SAM" id="MobiDB-lite"/>
    </source>
</evidence>
<feature type="region of interest" description="Disordered" evidence="7">
    <location>
        <begin position="485"/>
        <end position="505"/>
    </location>
</feature>
<dbReference type="InterPro" id="IPR024340">
    <property type="entry name" value="Sec16_CCD"/>
</dbReference>
<feature type="compositionally biased region" description="Polar residues" evidence="7">
    <location>
        <begin position="1387"/>
        <end position="1397"/>
    </location>
</feature>
<feature type="region of interest" description="Disordered" evidence="7">
    <location>
        <begin position="22"/>
        <end position="51"/>
    </location>
</feature>
<dbReference type="Proteomes" id="UP001153076">
    <property type="component" value="Unassembled WGS sequence"/>
</dbReference>
<feature type="compositionally biased region" description="Low complexity" evidence="7">
    <location>
        <begin position="1276"/>
        <end position="1301"/>
    </location>
</feature>
<keyword evidence="11" id="KW-1185">Reference proteome</keyword>
<dbReference type="GO" id="GO:0070973">
    <property type="term" value="P:protein localization to endoplasmic reticulum exit site"/>
    <property type="evidence" value="ECO:0007669"/>
    <property type="project" value="TreeGrafter"/>
</dbReference>
<feature type="region of interest" description="Disordered" evidence="7">
    <location>
        <begin position="1325"/>
        <end position="1344"/>
    </location>
</feature>
<keyword evidence="3 6" id="KW-0813">Transport</keyword>
<feature type="region of interest" description="Disordered" evidence="7">
    <location>
        <begin position="1149"/>
        <end position="1190"/>
    </location>
</feature>
<feature type="region of interest" description="Disordered" evidence="7">
    <location>
        <begin position="63"/>
        <end position="147"/>
    </location>
</feature>
<dbReference type="Pfam" id="PF12932">
    <property type="entry name" value="Sec16"/>
    <property type="match status" value="1"/>
</dbReference>
<dbReference type="GO" id="GO:0070971">
    <property type="term" value="C:endoplasmic reticulum exit site"/>
    <property type="evidence" value="ECO:0007669"/>
    <property type="project" value="UniProtKB-ARBA"/>
</dbReference>
<evidence type="ECO:0000313" key="11">
    <source>
        <dbReference type="Proteomes" id="UP001153076"/>
    </source>
</evidence>
<feature type="region of interest" description="Disordered" evidence="7">
    <location>
        <begin position="1237"/>
        <end position="1309"/>
    </location>
</feature>
<feature type="compositionally biased region" description="Polar residues" evidence="7">
    <location>
        <begin position="1255"/>
        <end position="1275"/>
    </location>
</feature>
<accession>A0A9Q1K4N1</accession>
<dbReference type="CDD" id="cd09233">
    <property type="entry name" value="ACE1-Sec16-like"/>
    <property type="match status" value="1"/>
</dbReference>
<keyword evidence="6" id="KW-0653">Protein transport</keyword>
<dbReference type="Pfam" id="PF12931">
    <property type="entry name" value="TPR_Sec16"/>
    <property type="match status" value="1"/>
</dbReference>
<comment type="subcellular location">
    <subcellularLocation>
        <location evidence="1">Endoplasmic reticulum</location>
    </subcellularLocation>
    <subcellularLocation>
        <location evidence="6">Golgi apparatus membrane</location>
    </subcellularLocation>
</comment>
<dbReference type="GO" id="GO:0016192">
    <property type="term" value="P:vesicle-mediated transport"/>
    <property type="evidence" value="ECO:0007669"/>
    <property type="project" value="UniProtKB-KW"/>
</dbReference>
<dbReference type="Gene3D" id="1.25.40.1030">
    <property type="match status" value="1"/>
</dbReference>
<keyword evidence="4 6" id="KW-0256">Endoplasmic reticulum</keyword>
<keyword evidence="6" id="KW-0472">Membrane</keyword>
<organism evidence="10 11">
    <name type="scientific">Carnegiea gigantea</name>
    <dbReference type="NCBI Taxonomy" id="171969"/>
    <lineage>
        <taxon>Eukaryota</taxon>
        <taxon>Viridiplantae</taxon>
        <taxon>Streptophyta</taxon>
        <taxon>Embryophyta</taxon>
        <taxon>Tracheophyta</taxon>
        <taxon>Spermatophyta</taxon>
        <taxon>Magnoliopsida</taxon>
        <taxon>eudicotyledons</taxon>
        <taxon>Gunneridae</taxon>
        <taxon>Pentapetalae</taxon>
        <taxon>Caryophyllales</taxon>
        <taxon>Cactineae</taxon>
        <taxon>Cactaceae</taxon>
        <taxon>Cactoideae</taxon>
        <taxon>Echinocereeae</taxon>
        <taxon>Carnegiea</taxon>
    </lineage>
</organism>
<feature type="domain" description="Sec16 Sec23-binding" evidence="8">
    <location>
        <begin position="798"/>
        <end position="1074"/>
    </location>
</feature>
<evidence type="ECO:0000256" key="4">
    <source>
        <dbReference type="ARBA" id="ARBA00022824"/>
    </source>
</evidence>
<feature type="compositionally biased region" description="Polar residues" evidence="7">
    <location>
        <begin position="1406"/>
        <end position="1419"/>
    </location>
</feature>
<feature type="compositionally biased region" description="Low complexity" evidence="7">
    <location>
        <begin position="1420"/>
        <end position="1433"/>
    </location>
</feature>
<feature type="region of interest" description="Disordered" evidence="7">
    <location>
        <begin position="1350"/>
        <end position="1481"/>
    </location>
</feature>
<feature type="compositionally biased region" description="Polar residues" evidence="7">
    <location>
        <begin position="1434"/>
        <end position="1448"/>
    </location>
</feature>
<keyword evidence="5 6" id="KW-0931">ER-Golgi transport</keyword>
<gene>
    <name evidence="10" type="ORF">Cgig2_005262</name>
</gene>
<dbReference type="OrthoDB" id="8918678at2759"/>
<proteinExistence type="inferred from homology"/>
<name>A0A9Q1K4N1_9CARY</name>
<comment type="caution">
    <text evidence="10">The sequence shown here is derived from an EMBL/GenBank/DDBJ whole genome shotgun (WGS) entry which is preliminary data.</text>
</comment>
<feature type="compositionally biased region" description="Polar residues" evidence="7">
    <location>
        <begin position="1171"/>
        <end position="1188"/>
    </location>
</feature>
<dbReference type="EMBL" id="JAKOGI010000350">
    <property type="protein sequence ID" value="KAJ8436338.1"/>
    <property type="molecule type" value="Genomic_DNA"/>
</dbReference>